<dbReference type="PANTHER" id="PTHR43144">
    <property type="entry name" value="AMINOTRANSFERASE"/>
    <property type="match status" value="1"/>
</dbReference>
<accession>A0A173DZF5</accession>
<feature type="binding site" evidence="9">
    <location>
        <position position="174"/>
    </location>
    <ligand>
        <name>pyridoxal 5'-phosphate</name>
        <dbReference type="ChEBI" id="CHEBI:597326"/>
    </ligand>
</feature>
<feature type="binding site" evidence="9">
    <location>
        <position position="41"/>
    </location>
    <ligand>
        <name>substrate</name>
    </ligand>
</feature>
<feature type="binding site" evidence="9">
    <location>
        <position position="275"/>
    </location>
    <ligand>
        <name>pyridoxal 5'-phosphate</name>
        <dbReference type="ChEBI" id="CHEBI:597326"/>
    </ligand>
</feature>
<evidence type="ECO:0000256" key="8">
    <source>
        <dbReference type="ARBA" id="ARBA00051934"/>
    </source>
</evidence>
<feature type="binding site" evidence="9">
    <location>
        <position position="275"/>
    </location>
    <ligand>
        <name>substrate</name>
    </ligand>
</feature>
<feature type="binding site" evidence="9">
    <location>
        <position position="71"/>
    </location>
    <ligand>
        <name>pyridoxal 5'-phosphate</name>
        <dbReference type="ChEBI" id="CHEBI:597326"/>
    </ligand>
</feature>
<feature type="domain" description="Aminotransferase class I/classII large" evidence="10">
    <location>
        <begin position="35"/>
        <end position="385"/>
    </location>
</feature>
<feature type="binding site" evidence="9">
    <location>
        <position position="205"/>
    </location>
    <ligand>
        <name>pyridoxal 5'-phosphate</name>
        <dbReference type="ChEBI" id="CHEBI:597326"/>
    </ligand>
</feature>
<proteinExistence type="inferred from homology"/>
<feature type="binding site" evidence="9">
    <location>
        <begin position="233"/>
        <end position="235"/>
    </location>
    <ligand>
        <name>pyridoxal 5'-phosphate</name>
        <dbReference type="ChEBI" id="CHEBI:597326"/>
    </ligand>
</feature>
<evidence type="ECO:0000313" key="11">
    <source>
        <dbReference type="EMBL" id="ANG66310.1"/>
    </source>
</evidence>
<dbReference type="GO" id="GO:0033362">
    <property type="term" value="P:lysine biosynthetic process via diaminopimelate, diaminopimelate-aminotransferase pathway"/>
    <property type="evidence" value="ECO:0007669"/>
    <property type="project" value="UniProtKB-UniRule"/>
</dbReference>
<dbReference type="KEGG" id="cgz:M787_003170"/>
<feature type="modified residue" description="N6-(pyridoxal phosphate)lysine" evidence="9">
    <location>
        <position position="236"/>
    </location>
</feature>
<keyword evidence="6 9" id="KW-0808">Transferase</keyword>
<feature type="binding site" evidence="9">
    <location>
        <position position="105"/>
    </location>
    <ligand>
        <name>substrate</name>
    </ligand>
</feature>
<evidence type="ECO:0000256" key="2">
    <source>
        <dbReference type="ARBA" id="ARBA00004982"/>
    </source>
</evidence>
<dbReference type="Gene3D" id="3.40.640.10">
    <property type="entry name" value="Type I PLP-dependent aspartate aminotransferase-like (Major domain)"/>
    <property type="match status" value="1"/>
</dbReference>
<sequence>MDRNINLSRIEEHYLFSSIRQKIQKFQQYQPDVSIVDLSIGNTTQPLDGSVVHAFTQSINKLSNPKTYSGYGPELGLPMLREHIAHVLYQDNVSPKEVFISDGAKTDIFRLLSLFGPGKTVAIQDPSYPVYSDVAYLTGARKVIKLPCTKQTNFFPQIPSEESIDIFCLCSPNNPTGTVLTKEQLSTLVNYANNQGSIILFDAAYSAFISNSSLPKSIFEIPGARSCAIEVNSFSKSLGFSGVRLGWNVVPEQLTYANGYEIIRDWQRFLCTTFNGASLPVQEAAMAGLSLFPNIEALSHYQKNSAILSQALQKSGFIVHGGQHSPYLWVEIPNDIPDEDIFDFFLHQYHIAITPGIGFGECGKGYVRFSALGKREDILLACKRLNQSPVWASTVLSL</sequence>
<feature type="binding site" evidence="9">
    <location>
        <begin position="104"/>
        <end position="105"/>
    </location>
    <ligand>
        <name>pyridoxal 5'-phosphate</name>
        <dbReference type="ChEBI" id="CHEBI:597326"/>
    </ligand>
</feature>
<dbReference type="GO" id="GO:0010285">
    <property type="term" value="F:L,L-diaminopimelate aminotransferase activity"/>
    <property type="evidence" value="ECO:0007669"/>
    <property type="project" value="UniProtKB-UniRule"/>
</dbReference>
<keyword evidence="5 9" id="KW-0032">Aminotransferase</keyword>
<dbReference type="InterPro" id="IPR019942">
    <property type="entry name" value="DapL/ALD1"/>
</dbReference>
<evidence type="ECO:0000256" key="6">
    <source>
        <dbReference type="ARBA" id="ARBA00022679"/>
    </source>
</evidence>
<dbReference type="InterPro" id="IPR015424">
    <property type="entry name" value="PyrdxlP-dep_Trfase"/>
</dbReference>
<feature type="binding site" evidence="9">
    <location>
        <position position="14"/>
    </location>
    <ligand>
        <name>substrate</name>
    </ligand>
</feature>
<dbReference type="Proteomes" id="UP000019147">
    <property type="component" value="Chromosome"/>
</dbReference>
<dbReference type="InterPro" id="IPR004839">
    <property type="entry name" value="Aminotransferase_I/II_large"/>
</dbReference>
<dbReference type="SUPFAM" id="SSF53383">
    <property type="entry name" value="PLP-dependent transferases"/>
    <property type="match status" value="1"/>
</dbReference>
<dbReference type="HAMAP" id="MF_01642">
    <property type="entry name" value="DapL_aminotrans_1"/>
    <property type="match status" value="1"/>
</dbReference>
<evidence type="ECO:0000256" key="5">
    <source>
        <dbReference type="ARBA" id="ARBA00022576"/>
    </source>
</evidence>
<comment type="pathway">
    <text evidence="2 9">Amino-acid biosynthesis; L-lysine biosynthesis via DAP pathway; LL-2,6-diaminopimelate from (S)-tetrahydrodipicolinate (aminotransferase route): step 1/1.</text>
</comment>
<feature type="binding site" evidence="9">
    <location>
        <position position="368"/>
    </location>
    <ligand>
        <name>substrate</name>
    </ligand>
</feature>
<dbReference type="CDD" id="cd00609">
    <property type="entry name" value="AAT_like"/>
    <property type="match status" value="1"/>
</dbReference>
<dbReference type="Gene3D" id="3.90.1150.10">
    <property type="entry name" value="Aspartate Aminotransferase, domain 1"/>
    <property type="match status" value="1"/>
</dbReference>
<comment type="similarity">
    <text evidence="9">Belongs to the class-I pyridoxal-phosphate-dependent aminotransferase family. LL-diaminopimelate aminotransferase subfamily.</text>
</comment>
<evidence type="ECO:0000259" key="10">
    <source>
        <dbReference type="Pfam" id="PF00155"/>
    </source>
</evidence>
<evidence type="ECO:0000313" key="12">
    <source>
        <dbReference type="Proteomes" id="UP000019147"/>
    </source>
</evidence>
<dbReference type="OrthoDB" id="9813612at2"/>
<dbReference type="eggNOG" id="COG0436">
    <property type="taxonomic scope" value="Bacteria"/>
</dbReference>
<dbReference type="FunFam" id="3.40.640.10:FF:000099">
    <property type="entry name" value="LL-diaminopimelate aminotransferase, chloroplastic"/>
    <property type="match status" value="1"/>
</dbReference>
<feature type="binding site" evidence="9">
    <location>
        <position position="128"/>
    </location>
    <ligand>
        <name>pyridoxal 5'-phosphate</name>
        <dbReference type="ChEBI" id="CHEBI:597326"/>
    </ligand>
</feature>
<name>A0A173DZF5_9CHLA</name>
<dbReference type="InterPro" id="IPR015422">
    <property type="entry name" value="PyrdxlP-dep_Trfase_small"/>
</dbReference>
<dbReference type="GeneID" id="81478304"/>
<dbReference type="UniPathway" id="UPA00034">
    <property type="reaction ID" value="UER00466"/>
</dbReference>
<dbReference type="Pfam" id="PF00155">
    <property type="entry name" value="Aminotran_1_2"/>
    <property type="match status" value="1"/>
</dbReference>
<evidence type="ECO:0000256" key="3">
    <source>
        <dbReference type="ARBA" id="ARBA00013138"/>
    </source>
</evidence>
<dbReference type="RefSeq" id="WP_021828125.1">
    <property type="nucleotide sequence ID" value="NZ_CP015840.1"/>
</dbReference>
<evidence type="ECO:0000256" key="4">
    <source>
        <dbReference type="ARBA" id="ARBA00018052"/>
    </source>
</evidence>
<reference evidence="11 12" key="1">
    <citation type="journal article" date="2014" name="Syst. Appl. Microbiol.">
        <title>Evidence for the existence of two new members of the family Chlamydiaceae and proposal of Chlamydia avium sp. nov. and Chlamydia gallinacea sp. nov.</title>
        <authorList>
            <person name="Sachse K."/>
            <person name="Laroucau K."/>
            <person name="Riege K."/>
            <person name="Wehner S."/>
            <person name="Dilcher M."/>
            <person name="Creasy H.H."/>
            <person name="Weidmann M."/>
            <person name="Myers G."/>
            <person name="Vorimore F."/>
            <person name="Vicari N."/>
            <person name="Magnino S."/>
            <person name="Liebler-Tenorio E."/>
            <person name="Ruettger A."/>
            <person name="Bavoil P.M."/>
            <person name="Hufert F.T."/>
            <person name="Rossello-Mora R."/>
            <person name="Marz M."/>
        </authorList>
    </citation>
    <scope>NUCLEOTIDE SEQUENCE [LARGE SCALE GENOMIC DNA]</scope>
    <source>
        <strain evidence="11 12">08-1274/3</strain>
    </source>
</reference>
<organism evidence="11 12">
    <name type="scientific">Chlamydia gallinacea 08-1274/3</name>
    <dbReference type="NCBI Taxonomy" id="1143323"/>
    <lineage>
        <taxon>Bacteria</taxon>
        <taxon>Pseudomonadati</taxon>
        <taxon>Chlamydiota</taxon>
        <taxon>Chlamydiia</taxon>
        <taxon>Chlamydiales</taxon>
        <taxon>Chlamydiaceae</taxon>
        <taxon>Chlamydia/Chlamydophila group</taxon>
        <taxon>Chlamydia</taxon>
    </lineage>
</organism>
<dbReference type="NCBIfam" id="TIGR03542">
    <property type="entry name" value="DAPAT_plant"/>
    <property type="match status" value="1"/>
</dbReference>
<gene>
    <name evidence="9" type="primary">dapL</name>
    <name evidence="11" type="ORF">M787_003170</name>
</gene>
<comment type="cofactor">
    <cofactor evidence="1 9">
        <name>pyridoxal 5'-phosphate</name>
        <dbReference type="ChEBI" id="CHEBI:597326"/>
    </cofactor>
</comment>
<comment type="catalytic activity">
    <reaction evidence="8 9">
        <text>(2S,6S)-2,6-diaminopimelate + 2-oxoglutarate = (S)-2,3,4,5-tetrahydrodipicolinate + L-glutamate + H2O + H(+)</text>
        <dbReference type="Rhea" id="RHEA:23988"/>
        <dbReference type="ChEBI" id="CHEBI:15377"/>
        <dbReference type="ChEBI" id="CHEBI:15378"/>
        <dbReference type="ChEBI" id="CHEBI:16810"/>
        <dbReference type="ChEBI" id="CHEBI:16845"/>
        <dbReference type="ChEBI" id="CHEBI:29985"/>
        <dbReference type="ChEBI" id="CHEBI:57609"/>
        <dbReference type="EC" id="2.6.1.83"/>
    </reaction>
</comment>
<evidence type="ECO:0000256" key="9">
    <source>
        <dbReference type="HAMAP-Rule" id="MF_01642"/>
    </source>
</evidence>
<comment type="function">
    <text evidence="9">Involved in the synthesis of meso-diaminopimelate (m-DAP or DL-DAP), required for both lysine and peptidoglycan biosynthesis. Catalyzes the direct conversion of tetrahydrodipicolinate to LL-diaminopimelate.</text>
</comment>
<feature type="binding site" evidence="9">
    <location>
        <position position="244"/>
    </location>
    <ligand>
        <name>pyridoxal 5'-phosphate</name>
        <dbReference type="ChEBI" id="CHEBI:597326"/>
    </ligand>
</feature>
<protein>
    <recommendedName>
        <fullName evidence="4 9">LL-diaminopimelate aminotransferase</fullName>
        <shortName evidence="9">DAP-AT</shortName>
        <shortName evidence="9">DAP-aminotransferase</shortName>
        <shortName evidence="9">LL-DAP-aminotransferase</shortName>
        <ecNumber evidence="3 9">2.6.1.83</ecNumber>
    </recommendedName>
</protein>
<dbReference type="STRING" id="1143323.M787_003170"/>
<dbReference type="AlphaFoldDB" id="A0A173DZF5"/>
<comment type="subunit">
    <text evidence="9">Homodimer.</text>
</comment>
<feature type="binding site" evidence="9">
    <location>
        <position position="174"/>
    </location>
    <ligand>
        <name>substrate</name>
    </ligand>
</feature>
<dbReference type="EMBL" id="CP015840">
    <property type="protein sequence ID" value="ANG66310.1"/>
    <property type="molecule type" value="Genomic_DNA"/>
</dbReference>
<feature type="binding site" evidence="9">
    <location>
        <position position="128"/>
    </location>
    <ligand>
        <name>substrate</name>
    </ligand>
</feature>
<dbReference type="GO" id="GO:0030170">
    <property type="term" value="F:pyridoxal phosphate binding"/>
    <property type="evidence" value="ECO:0007669"/>
    <property type="project" value="UniProtKB-UniRule"/>
</dbReference>
<dbReference type="EC" id="2.6.1.83" evidence="3 9"/>
<dbReference type="InterPro" id="IPR015421">
    <property type="entry name" value="PyrdxlP-dep_Trfase_major"/>
</dbReference>
<evidence type="ECO:0000256" key="1">
    <source>
        <dbReference type="ARBA" id="ARBA00001933"/>
    </source>
</evidence>
<keyword evidence="7 9" id="KW-0663">Pyridoxal phosphate</keyword>
<evidence type="ECO:0000256" key="7">
    <source>
        <dbReference type="ARBA" id="ARBA00022898"/>
    </source>
</evidence>